<keyword evidence="4" id="KW-0479">Metal-binding</keyword>
<dbReference type="Proteomes" id="UP000035337">
    <property type="component" value="Chromosome"/>
</dbReference>
<dbReference type="PROSITE" id="PS51918">
    <property type="entry name" value="RADICAL_SAM"/>
    <property type="match status" value="1"/>
</dbReference>
<dbReference type="SUPFAM" id="SSF102114">
    <property type="entry name" value="Radical SAM enzymes"/>
    <property type="match status" value="1"/>
</dbReference>
<dbReference type="CDD" id="cd01335">
    <property type="entry name" value="Radical_SAM"/>
    <property type="match status" value="1"/>
</dbReference>
<evidence type="ECO:0000313" key="9">
    <source>
        <dbReference type="Proteomes" id="UP000035337"/>
    </source>
</evidence>
<keyword evidence="9" id="KW-1185">Reference proteome</keyword>
<dbReference type="SFLD" id="SFLDG01094">
    <property type="entry name" value="Uncharacterised_Radical_SAM_Su"/>
    <property type="match status" value="1"/>
</dbReference>
<gene>
    <name evidence="8" type="primary">pflA</name>
    <name evidence="8" type="ORF">Epro_0965</name>
</gene>
<dbReference type="Pfam" id="PF04055">
    <property type="entry name" value="Radical_SAM"/>
    <property type="match status" value="1"/>
</dbReference>
<dbReference type="PANTHER" id="PTHR30352:SF5">
    <property type="entry name" value="PYRUVATE FORMATE-LYASE 1-ACTIVATING ENZYME"/>
    <property type="match status" value="1"/>
</dbReference>
<dbReference type="InterPro" id="IPR007197">
    <property type="entry name" value="rSAM"/>
</dbReference>
<evidence type="ECO:0000256" key="5">
    <source>
        <dbReference type="ARBA" id="ARBA00023004"/>
    </source>
</evidence>
<dbReference type="InterPro" id="IPR034457">
    <property type="entry name" value="Organic_radical-activating"/>
</dbReference>
<evidence type="ECO:0000313" key="8">
    <source>
        <dbReference type="EMBL" id="AKL98344.1"/>
    </source>
</evidence>
<dbReference type="Gene3D" id="3.20.20.70">
    <property type="entry name" value="Aldolase class I"/>
    <property type="match status" value="1"/>
</dbReference>
<evidence type="ECO:0000256" key="1">
    <source>
        <dbReference type="ARBA" id="ARBA00001966"/>
    </source>
</evidence>
<dbReference type="InterPro" id="IPR012840">
    <property type="entry name" value="NrdG2"/>
</dbReference>
<dbReference type="NCBIfam" id="TIGR02495">
    <property type="entry name" value="NrdG2"/>
    <property type="match status" value="1"/>
</dbReference>
<dbReference type="OrthoDB" id="9782387at2"/>
<proteinExistence type="predicted"/>
<dbReference type="SFLD" id="SFLDS00029">
    <property type="entry name" value="Radical_SAM"/>
    <property type="match status" value="1"/>
</dbReference>
<sequence length="190" mass="21332">MQIGGLQKLSLIDYPGKTAAVIFTQGCGMFCPYCHNPQLVYPELFEKSLDEDEVLSFLKKRQSLLQGAVITGGEPMIQRNLKDFIKRVKNLNYAVKLDTNGAEPEVLKSLIAEKLIDFIAMDIKAPFAKYNLFYKGSVKNIADSISIIKSSNIPHLFRTTYDKNILTQTDLEDIKNLTAPSKHITQECGK</sequence>
<dbReference type="PATRIC" id="fig|1408281.3.peg.991"/>
<dbReference type="AlphaFoldDB" id="A0A0G3WLF9"/>
<dbReference type="InterPro" id="IPR058240">
    <property type="entry name" value="rSAM_sf"/>
</dbReference>
<name>A0A0G3WLF9_9BACT</name>
<dbReference type="GO" id="GO:0051539">
    <property type="term" value="F:4 iron, 4 sulfur cluster binding"/>
    <property type="evidence" value="ECO:0007669"/>
    <property type="project" value="UniProtKB-KW"/>
</dbReference>
<accession>A0A0G3WLF9</accession>
<evidence type="ECO:0000256" key="4">
    <source>
        <dbReference type="ARBA" id="ARBA00022723"/>
    </source>
</evidence>
<keyword evidence="8" id="KW-0670">Pyruvate</keyword>
<evidence type="ECO:0000256" key="2">
    <source>
        <dbReference type="ARBA" id="ARBA00022485"/>
    </source>
</evidence>
<reference evidence="8 9" key="1">
    <citation type="submission" date="2014-09" db="EMBL/GenBank/DDBJ databases">
        <title>Complete genome sequence of Endomicrobium proavitum.</title>
        <authorList>
            <person name="Zheng H."/>
        </authorList>
    </citation>
    <scope>NUCLEOTIDE SEQUENCE [LARGE SCALE GENOMIC DNA]</scope>
    <source>
        <strain evidence="8 9">Rsa215</strain>
    </source>
</reference>
<dbReference type="KEGG" id="epo:Epro_0965"/>
<dbReference type="STRING" id="1408281.Epro_0965"/>
<keyword evidence="2" id="KW-0004">4Fe-4S</keyword>
<keyword evidence="6" id="KW-0411">Iron-sulfur</keyword>
<dbReference type="PANTHER" id="PTHR30352">
    <property type="entry name" value="PYRUVATE FORMATE-LYASE-ACTIVATING ENZYME"/>
    <property type="match status" value="1"/>
</dbReference>
<dbReference type="EMBL" id="CP009498">
    <property type="protein sequence ID" value="AKL98344.1"/>
    <property type="molecule type" value="Genomic_DNA"/>
</dbReference>
<feature type="domain" description="Radical SAM core" evidence="7">
    <location>
        <begin position="13"/>
        <end position="190"/>
    </location>
</feature>
<evidence type="ECO:0000259" key="7">
    <source>
        <dbReference type="PROSITE" id="PS51918"/>
    </source>
</evidence>
<dbReference type="GO" id="GO:0046872">
    <property type="term" value="F:metal ion binding"/>
    <property type="evidence" value="ECO:0007669"/>
    <property type="project" value="UniProtKB-KW"/>
</dbReference>
<keyword evidence="8" id="KW-0456">Lyase</keyword>
<comment type="cofactor">
    <cofactor evidence="1">
        <name>[4Fe-4S] cluster</name>
        <dbReference type="ChEBI" id="CHEBI:49883"/>
    </cofactor>
</comment>
<keyword evidence="3" id="KW-0949">S-adenosyl-L-methionine</keyword>
<evidence type="ECO:0000256" key="6">
    <source>
        <dbReference type="ARBA" id="ARBA00023014"/>
    </source>
</evidence>
<organism evidence="8 9">
    <name type="scientific">Endomicrobium proavitum</name>
    <dbReference type="NCBI Taxonomy" id="1408281"/>
    <lineage>
        <taxon>Bacteria</taxon>
        <taxon>Pseudomonadati</taxon>
        <taxon>Elusimicrobiota</taxon>
        <taxon>Endomicrobiia</taxon>
        <taxon>Endomicrobiales</taxon>
        <taxon>Endomicrobiaceae</taxon>
        <taxon>Endomicrobium</taxon>
    </lineage>
</organism>
<dbReference type="GO" id="GO:0016829">
    <property type="term" value="F:lyase activity"/>
    <property type="evidence" value="ECO:0007669"/>
    <property type="project" value="UniProtKB-KW"/>
</dbReference>
<dbReference type="InterPro" id="IPR013785">
    <property type="entry name" value="Aldolase_TIM"/>
</dbReference>
<keyword evidence="5" id="KW-0408">Iron</keyword>
<evidence type="ECO:0000256" key="3">
    <source>
        <dbReference type="ARBA" id="ARBA00022691"/>
    </source>
</evidence>
<protein>
    <submittedName>
        <fullName evidence="8">Pyruvate formate-lyase activating enzyme</fullName>
    </submittedName>
</protein>
<dbReference type="RefSeq" id="WP_052570894.1">
    <property type="nucleotide sequence ID" value="NZ_CP009498.1"/>
</dbReference>